<evidence type="ECO:0000313" key="2">
    <source>
        <dbReference type="EnsemblPlants" id="OBART03G33590.1"/>
    </source>
</evidence>
<evidence type="ECO:0000313" key="3">
    <source>
        <dbReference type="Proteomes" id="UP000026960"/>
    </source>
</evidence>
<dbReference type="EnsemblPlants" id="OBART03G33590.1">
    <property type="protein sequence ID" value="OBART03G33590.1"/>
    <property type="gene ID" value="OBART03G33590"/>
</dbReference>
<proteinExistence type="predicted"/>
<protein>
    <submittedName>
        <fullName evidence="2">Uncharacterized protein</fullName>
    </submittedName>
</protein>
<dbReference type="HOGENOM" id="CLU_3369255_0_0_1"/>
<sequence>MEEKRIKKQRRREFLGGNPVTGGETWRIKYQHRST</sequence>
<feature type="compositionally biased region" description="Basic residues" evidence="1">
    <location>
        <begin position="1"/>
        <end position="11"/>
    </location>
</feature>
<organism evidence="2">
    <name type="scientific">Oryza barthii</name>
    <dbReference type="NCBI Taxonomy" id="65489"/>
    <lineage>
        <taxon>Eukaryota</taxon>
        <taxon>Viridiplantae</taxon>
        <taxon>Streptophyta</taxon>
        <taxon>Embryophyta</taxon>
        <taxon>Tracheophyta</taxon>
        <taxon>Spermatophyta</taxon>
        <taxon>Magnoliopsida</taxon>
        <taxon>Liliopsida</taxon>
        <taxon>Poales</taxon>
        <taxon>Poaceae</taxon>
        <taxon>BOP clade</taxon>
        <taxon>Oryzoideae</taxon>
        <taxon>Oryzeae</taxon>
        <taxon>Oryzinae</taxon>
        <taxon>Oryza</taxon>
    </lineage>
</organism>
<evidence type="ECO:0000256" key="1">
    <source>
        <dbReference type="SAM" id="MobiDB-lite"/>
    </source>
</evidence>
<dbReference type="AlphaFoldDB" id="A0A0D3FNV4"/>
<dbReference type="Proteomes" id="UP000026960">
    <property type="component" value="Chromosome 3"/>
</dbReference>
<reference evidence="2" key="1">
    <citation type="journal article" date="2009" name="Rice">
        <title>De Novo Next Generation Sequencing of Plant Genomes.</title>
        <authorList>
            <person name="Rounsley S."/>
            <person name="Marri P.R."/>
            <person name="Yu Y."/>
            <person name="He R."/>
            <person name="Sisneros N."/>
            <person name="Goicoechea J.L."/>
            <person name="Lee S.J."/>
            <person name="Angelova A."/>
            <person name="Kudrna D."/>
            <person name="Luo M."/>
            <person name="Affourtit J."/>
            <person name="Desany B."/>
            <person name="Knight J."/>
            <person name="Niazi F."/>
            <person name="Egholm M."/>
            <person name="Wing R.A."/>
        </authorList>
    </citation>
    <scope>NUCLEOTIDE SEQUENCE [LARGE SCALE GENOMIC DNA]</scope>
    <source>
        <strain evidence="2">cv. IRGC 105608</strain>
    </source>
</reference>
<reference evidence="2" key="2">
    <citation type="submission" date="2015-03" db="UniProtKB">
        <authorList>
            <consortium name="EnsemblPlants"/>
        </authorList>
    </citation>
    <scope>IDENTIFICATION</scope>
</reference>
<name>A0A0D3FNV4_9ORYZ</name>
<dbReference type="Gramene" id="OBART03G33590.1">
    <property type="protein sequence ID" value="OBART03G33590.1"/>
    <property type="gene ID" value="OBART03G33590"/>
</dbReference>
<keyword evidence="3" id="KW-1185">Reference proteome</keyword>
<accession>A0A0D3FNV4</accession>
<dbReference type="PaxDb" id="65489-OBART03G33590.1"/>
<feature type="region of interest" description="Disordered" evidence="1">
    <location>
        <begin position="1"/>
        <end position="35"/>
    </location>
</feature>